<evidence type="ECO:0000256" key="1">
    <source>
        <dbReference type="SAM" id="Phobius"/>
    </source>
</evidence>
<dbReference type="EMBL" id="CP032090">
    <property type="protein sequence ID" value="AXV66682.1"/>
    <property type="molecule type" value="Genomic_DNA"/>
</dbReference>
<evidence type="ECO:0000313" key="2">
    <source>
        <dbReference type="EMBL" id="AXV66682.1"/>
    </source>
</evidence>
<reference evidence="3 4" key="1">
    <citation type="submission" date="2016-10" db="EMBL/GenBank/DDBJ databases">
        <authorList>
            <person name="Varghese N."/>
            <person name="Submissions S."/>
        </authorList>
    </citation>
    <scope>NUCLEOTIDE SEQUENCE [LARGE SCALE GENOMIC DNA]</scope>
    <source>
        <strain evidence="3 4">CGMCC 1.8499</strain>
    </source>
</reference>
<accession>A0AAD0WDP5</accession>
<sequence length="139" mass="15871">MKTIKLSPNWTVQGSKLVLASLVAFSVNIIGTSLLMFILPVLLFITVLNFLQIRFLHCYKAGICYSRGFGKRYINAEEIKAIEFKKVAFLTVFKISLENGEKYHFSNWQINEEQQLAITKLYKVNKGSSTFKAHVECKA</sequence>
<organism evidence="2 5">
    <name type="scientific">Pseudoalteromonas lipolytica</name>
    <dbReference type="NCBI Taxonomy" id="570156"/>
    <lineage>
        <taxon>Bacteria</taxon>
        <taxon>Pseudomonadati</taxon>
        <taxon>Pseudomonadota</taxon>
        <taxon>Gammaproteobacteria</taxon>
        <taxon>Alteromonadales</taxon>
        <taxon>Pseudoalteromonadaceae</taxon>
        <taxon>Pseudoalteromonas</taxon>
    </lineage>
</organism>
<keyword evidence="1" id="KW-1133">Transmembrane helix</keyword>
<dbReference type="Proteomes" id="UP000264605">
    <property type="component" value="Chromosome"/>
</dbReference>
<proteinExistence type="predicted"/>
<protein>
    <submittedName>
        <fullName evidence="2">Uncharacterized protein</fullName>
    </submittedName>
</protein>
<evidence type="ECO:0000313" key="3">
    <source>
        <dbReference type="EMBL" id="SFT89655.1"/>
    </source>
</evidence>
<dbReference type="RefSeq" id="WP_036973553.1">
    <property type="nucleotide sequence ID" value="NZ_CP032090.1"/>
</dbReference>
<dbReference type="KEGG" id="pdj:D0907_15955"/>
<name>A0AAD0WDP5_9GAMM</name>
<reference evidence="2 5" key="2">
    <citation type="submission" date="2018-08" db="EMBL/GenBank/DDBJ databases">
        <title>Draft genome sequence of Pseudoalteromonas donghaensis HJ51.</title>
        <authorList>
            <person name="Oh J."/>
            <person name="Roh D."/>
        </authorList>
    </citation>
    <scope>NUCLEOTIDE SEQUENCE [LARGE SCALE GENOMIC DNA]</scope>
    <source>
        <strain evidence="2 5">HJ51</strain>
    </source>
</reference>
<keyword evidence="1" id="KW-0812">Transmembrane</keyword>
<evidence type="ECO:0000313" key="4">
    <source>
        <dbReference type="Proteomes" id="UP000183805"/>
    </source>
</evidence>
<dbReference type="EMBL" id="FPAZ01000014">
    <property type="protein sequence ID" value="SFT89655.1"/>
    <property type="molecule type" value="Genomic_DNA"/>
</dbReference>
<evidence type="ECO:0000313" key="5">
    <source>
        <dbReference type="Proteomes" id="UP000264605"/>
    </source>
</evidence>
<dbReference type="AlphaFoldDB" id="A0AAD0WDP5"/>
<gene>
    <name evidence="2" type="ORF">D0907_15955</name>
    <name evidence="3" type="ORF">SAMN04487854_11438</name>
</gene>
<feature type="transmembrane region" description="Helical" evidence="1">
    <location>
        <begin position="20"/>
        <end position="51"/>
    </location>
</feature>
<dbReference type="GeneID" id="99506975"/>
<keyword evidence="1" id="KW-0472">Membrane</keyword>
<dbReference type="Proteomes" id="UP000183805">
    <property type="component" value="Unassembled WGS sequence"/>
</dbReference>
<keyword evidence="4" id="KW-1185">Reference proteome</keyword>